<name>A0A816PCS2_9BILA</name>
<dbReference type="PROSITE" id="PS50105">
    <property type="entry name" value="SAM_DOMAIN"/>
    <property type="match status" value="1"/>
</dbReference>
<evidence type="ECO:0000256" key="4">
    <source>
        <dbReference type="PROSITE-ProRule" id="PRU00125"/>
    </source>
</evidence>
<dbReference type="Proteomes" id="UP000663824">
    <property type="component" value="Unassembled WGS sequence"/>
</dbReference>
<dbReference type="GO" id="GO:0005525">
    <property type="term" value="F:GTP binding"/>
    <property type="evidence" value="ECO:0007669"/>
    <property type="project" value="InterPro"/>
</dbReference>
<evidence type="ECO:0000313" key="9">
    <source>
        <dbReference type="EMBL" id="CAF2046964.1"/>
    </source>
</evidence>
<dbReference type="Pfam" id="PF25683">
    <property type="entry name" value="URGCP_GTPase"/>
    <property type="match status" value="1"/>
</dbReference>
<accession>A0A816PCS2</accession>
<evidence type="ECO:0000256" key="2">
    <source>
        <dbReference type="ARBA" id="ARBA00022833"/>
    </source>
</evidence>
<evidence type="ECO:0000256" key="1">
    <source>
        <dbReference type="ARBA" id="ARBA00022723"/>
    </source>
</evidence>
<dbReference type="SMART" id="SM00132">
    <property type="entry name" value="LIM"/>
    <property type="match status" value="1"/>
</dbReference>
<evidence type="ECO:0000259" key="8">
    <source>
        <dbReference type="PROSITE" id="PS51717"/>
    </source>
</evidence>
<dbReference type="InterPro" id="IPR027417">
    <property type="entry name" value="P-loop_NTPase"/>
</dbReference>
<protein>
    <recommendedName>
        <fullName evidence="11">Interferon-induced very large GTPase 1-like</fullName>
    </recommendedName>
</protein>
<feature type="region of interest" description="Disordered" evidence="5">
    <location>
        <begin position="88"/>
        <end position="113"/>
    </location>
</feature>
<feature type="domain" description="VLIG-type G" evidence="8">
    <location>
        <begin position="843"/>
        <end position="941"/>
    </location>
</feature>
<evidence type="ECO:0000313" key="10">
    <source>
        <dbReference type="Proteomes" id="UP000663824"/>
    </source>
</evidence>
<dbReference type="InterPro" id="IPR001781">
    <property type="entry name" value="Znf_LIM"/>
</dbReference>
<dbReference type="InterPro" id="IPR052986">
    <property type="entry name" value="VLIG_GTPase"/>
</dbReference>
<dbReference type="PANTHER" id="PTHR14819:SF25">
    <property type="entry name" value="CHROMOSOME UNDETERMINED SCAFFOLD_52, WHOLE GENOME SHOTGUN SEQUENCE"/>
    <property type="match status" value="1"/>
</dbReference>
<dbReference type="PROSITE" id="PS51717">
    <property type="entry name" value="G_VLIG"/>
    <property type="match status" value="1"/>
</dbReference>
<dbReference type="PANTHER" id="PTHR14819">
    <property type="entry name" value="GTP-BINDING"/>
    <property type="match status" value="1"/>
</dbReference>
<dbReference type="GO" id="GO:0046872">
    <property type="term" value="F:metal ion binding"/>
    <property type="evidence" value="ECO:0007669"/>
    <property type="project" value="UniProtKB-KW"/>
</dbReference>
<sequence>MSIEGKYCAKCKRVVHPSKELHYSNRLWHSTCFACEICDLSLAPDTVRTDDEQTLYCATHFTEGDKTIIEKFQSPLIETEKAQTVISGTEEKHDFSDPVPMDTEQATKSTSELDASKTGLSQQCIEGVMNFMNSAPELWSIEEVSEWLSSIGLEEVTEKFIPRMGAKARCPVPNGNVSNNDNPVDLKYLLQDGNCIHSVPIEAQYFTADDYELFKDWSLYLCSYESVEQSTELDSTFNTLVDNTMDAKTLVEELVEHHSMKAYIVDSLKRYHSLLDIIHILPTCAELELTIFGEQHQAKIENFLNIIQTITKAVLLTATIDSISYESQRYFGNFIKKNDLPLPFAYYTWNKQRNLVEYKINFQTLAEVMCLTTGRYILQIGSESATKMGKTSMLQYIFPDKRAEALNTDGSPTLRNGCIDVLFPSDTVNQRNESYVIFDVHGTINALNEDIITSIQENCALQIFYVTKQDLETTFLNSMMNYSRNIQEKPTIVVIFDPNYDDICNQRGKVIDAFKSQYQNWKCLAWTTAPPATVWYQMDYNKKNKDLRRSLKLFKSFNSITESINAKTKQLRCTSIFSIQSYYLSVKTLKNYGPPANPPLKIQSHLDELFNKLNDKTENLRIAAPISYLTSEIKQCERELLDNWDSSQVETQSRKHDLDQKLSNTISINRYTGFFIDLFTKYSFIEILITEKYLEKWRSQFDSTLHEQLMKAKTETLKFNSIIKQLEEQLSSTEKLNEVDKTKMQRALDDVRSKFKQQQKHITEIYKKLINVDLTIGLFCDEIMALYERLPNLFNSEDLIRPIAKTLANLMLKGFAIHILRGRPLYCQSKLIEKIIQFIQTTQKPPLVLTVLGEQSSAKSSLMNTTFGCNFRVSAGRCTIGMYMSVIRWRSETIVIFDTEGLLSLEEADSIFDNQMVTMGVLSSHLVLINHKGEFSSNLKDLIGMSFYAKLQIQSPIKPKLLFVLRDQVDLTSKTVFFRQLTELKEQLHNDSKFLKNSIDEELDINNENVCLLPNAFSHDEHAISNIGQCWRNQLFSREITSLRNTIFENITSTTKPQRFLFNKSISTTITTNAIDRSYPQTPTNDPAYTDLAQLYTKVSRNWEVIDRLGPKLLECKTLYELSIMNDLQAIANDIIQTINVDVVRDGENLIDKTLFSMSNNHFIDKDRDRIVEQFNNQLNQTINCAISTAKALFSSKTERSCFLPEMKLKVDKSMEPPIRSVQYLLKEIFEERLTKLLGKARVDDAKQQLLKYVQNEFNQHKILQSDDFRNRLDTSFRSIIEKYEKELQSSCETETIIIDKILKFYNSQLQCRRETNRESVYHYLSRITDWEPCNRFLKNLNNCMSNAGKRANHQPARKSGGFLEILKSFSAKPSNEYIDCLWKQLKKDLKWFSNDRNEKKNKKIFTDISSVVLPNFEDDLDKLIKRSKCFSSDPKTIQYLFQFIENAMNEQAITNNSRHLDKPSLCSDLATIGLNIVIKQAIATEKSNYESCLKNSTNEIKECKENLFRQYNAMKDAYELGQALADTIGKQIINEISRLLKRRISSEMTEDIAKHQFINHEAIQKQAYEESISQANGENILKYVYDINRYFIELSLREIKTTLNAVAHKHILNFEHLIISAINKANEFVKQGNHEDTGTLRDDIRNKLLSLSDLTSIDSPYAKSFETFSLHDIVSIPIKDSERFKQGFSRICDFYKDIRNRVANLTRNMKAEAFKSCKQAIARKLGCQARCPGCGAKCSKLEPHENEEVECWQDPCKKCQRDKCICERSKSVSVITHEASHHVAGAFHGWKCHKSNTPALNLCYQDWKTRGVAVKKTDQPNDSENNNDDDEWEIIFPKAKYFNTNHPAWYNNLNKLSMEGSASQESIPPPEQRRAWMAAHCVLVNHYKPSMTDFKEYDTKLYPLKVDTLPTDFEPVWHDENFE</sequence>
<proteinExistence type="predicted"/>
<keyword evidence="2 4" id="KW-0862">Zinc</keyword>
<feature type="domain" description="LIM zinc-binding" evidence="6">
    <location>
        <begin position="6"/>
        <end position="67"/>
    </location>
</feature>
<evidence type="ECO:0000256" key="5">
    <source>
        <dbReference type="SAM" id="MobiDB-lite"/>
    </source>
</evidence>
<dbReference type="Pfam" id="PF00412">
    <property type="entry name" value="LIM"/>
    <property type="match status" value="1"/>
</dbReference>
<organism evidence="9 10">
    <name type="scientific">Rotaria magnacalcarata</name>
    <dbReference type="NCBI Taxonomy" id="392030"/>
    <lineage>
        <taxon>Eukaryota</taxon>
        <taxon>Metazoa</taxon>
        <taxon>Spiralia</taxon>
        <taxon>Gnathifera</taxon>
        <taxon>Rotifera</taxon>
        <taxon>Eurotatoria</taxon>
        <taxon>Bdelloidea</taxon>
        <taxon>Philodinida</taxon>
        <taxon>Philodinidae</taxon>
        <taxon>Rotaria</taxon>
    </lineage>
</organism>
<dbReference type="Gene3D" id="2.10.110.10">
    <property type="entry name" value="Cysteine Rich Protein"/>
    <property type="match status" value="1"/>
</dbReference>
<evidence type="ECO:0000259" key="6">
    <source>
        <dbReference type="PROSITE" id="PS50023"/>
    </source>
</evidence>
<keyword evidence="1 4" id="KW-0479">Metal-binding</keyword>
<comment type="caution">
    <text evidence="9">The sequence shown here is derived from an EMBL/GenBank/DDBJ whole genome shotgun (WGS) entry which is preliminary data.</text>
</comment>
<dbReference type="EMBL" id="CAJNRE010005588">
    <property type="protein sequence ID" value="CAF2046964.1"/>
    <property type="molecule type" value="Genomic_DNA"/>
</dbReference>
<feature type="domain" description="SAM" evidence="7">
    <location>
        <begin position="139"/>
        <end position="161"/>
    </location>
</feature>
<dbReference type="PROSITE" id="PS00478">
    <property type="entry name" value="LIM_DOMAIN_1"/>
    <property type="match status" value="1"/>
</dbReference>
<dbReference type="Gene3D" id="3.40.50.300">
    <property type="entry name" value="P-loop containing nucleotide triphosphate hydrolases"/>
    <property type="match status" value="1"/>
</dbReference>
<dbReference type="InterPro" id="IPR030383">
    <property type="entry name" value="G_VLIG_dom"/>
</dbReference>
<reference evidence="9" key="1">
    <citation type="submission" date="2021-02" db="EMBL/GenBank/DDBJ databases">
        <authorList>
            <person name="Nowell W R."/>
        </authorList>
    </citation>
    <scope>NUCLEOTIDE SEQUENCE</scope>
</reference>
<keyword evidence="3 4" id="KW-0440">LIM domain</keyword>
<feature type="compositionally biased region" description="Polar residues" evidence="5">
    <location>
        <begin position="104"/>
        <end position="113"/>
    </location>
</feature>
<evidence type="ECO:0000259" key="7">
    <source>
        <dbReference type="PROSITE" id="PS50105"/>
    </source>
</evidence>
<gene>
    <name evidence="9" type="ORF">MBJ925_LOCUS12294</name>
</gene>
<dbReference type="InterPro" id="IPR001660">
    <property type="entry name" value="SAM"/>
</dbReference>
<evidence type="ECO:0000256" key="3">
    <source>
        <dbReference type="ARBA" id="ARBA00023038"/>
    </source>
</evidence>
<dbReference type="SUPFAM" id="SSF52540">
    <property type="entry name" value="P-loop containing nucleoside triphosphate hydrolases"/>
    <property type="match status" value="1"/>
</dbReference>
<dbReference type="PROSITE" id="PS50023">
    <property type="entry name" value="LIM_DOMAIN_2"/>
    <property type="match status" value="1"/>
</dbReference>
<evidence type="ECO:0008006" key="11">
    <source>
        <dbReference type="Google" id="ProtNLM"/>
    </source>
</evidence>